<evidence type="ECO:0000313" key="2">
    <source>
        <dbReference type="Proteomes" id="UP000179860"/>
    </source>
</evidence>
<protein>
    <submittedName>
        <fullName evidence="1">Uncharacterized protein</fullName>
    </submittedName>
</protein>
<keyword evidence="1" id="KW-0614">Plasmid</keyword>
<dbReference type="Proteomes" id="UP000179860">
    <property type="component" value="Plasmid pl3WSM5005"/>
</dbReference>
<reference evidence="1" key="1">
    <citation type="submission" date="2016-09" db="EMBL/GenBank/DDBJ databases">
        <title>The Complete Genome of Burkholderia sprentiae wsm5005.</title>
        <authorList>
            <person name="De Meyer S."/>
            <person name="Wang P."/>
            <person name="Terpolilli J."/>
        </authorList>
    </citation>
    <scope>NUCLEOTIDE SEQUENCE</scope>
    <source>
        <strain evidence="1">WSM5005</strain>
        <plasmid evidence="1">pl3WSM5005</plasmid>
    </source>
</reference>
<reference evidence="1" key="2">
    <citation type="submission" date="2021-06" db="EMBL/GenBank/DDBJ databases">
        <authorList>
            <person name="Rogers T.H."/>
            <person name="Ramsay J.P."/>
            <person name="Wang P."/>
            <person name="Terpolilli J."/>
        </authorList>
    </citation>
    <scope>NUCLEOTIDE SEQUENCE</scope>
    <source>
        <strain evidence="1">WSM5005</strain>
        <plasmid evidence="1">pl3WSM5005</plasmid>
    </source>
</reference>
<sequence>MNRKPISAPTVAREAAPNPFTDSLGILYALSFIAVALAGWHGGMRHAVGVLPLWAVIAAILAAGCVLMHSVRWMAATYACALAVTWAFLAMDMLGADIASRIYPRVASLTPLADPAVLQWGSVVITVGFGAAAVLSHFQALFERAAPPLAATGNASLDDTVIGSAVRARAD</sequence>
<dbReference type="EMBL" id="CP017564">
    <property type="protein sequence ID" value="APA90246.1"/>
    <property type="molecule type" value="Genomic_DNA"/>
</dbReference>
<geneLocation type="plasmid" evidence="1 2">
    <name>pl3WSM5005</name>
</geneLocation>
<organism evidence="1 2">
    <name type="scientific">Paraburkholderia sprentiae WSM5005</name>
    <dbReference type="NCBI Taxonomy" id="754502"/>
    <lineage>
        <taxon>Bacteria</taxon>
        <taxon>Pseudomonadati</taxon>
        <taxon>Pseudomonadota</taxon>
        <taxon>Betaproteobacteria</taxon>
        <taxon>Burkholderiales</taxon>
        <taxon>Burkholderiaceae</taxon>
        <taxon>Paraburkholderia</taxon>
    </lineage>
</organism>
<name>A0ACA8AX05_9BURK</name>
<accession>A0ACA8AX05</accession>
<evidence type="ECO:0000313" key="1">
    <source>
        <dbReference type="EMBL" id="APA90246.1"/>
    </source>
</evidence>
<keyword evidence="2" id="KW-1185">Reference proteome</keyword>
<proteinExistence type="predicted"/>
<gene>
    <name evidence="1" type="ORF">BJG93_34605</name>
</gene>